<comment type="similarity">
    <text evidence="2">Belongs to the iron-containing alcohol dehydrogenase family.</text>
</comment>
<keyword evidence="8" id="KW-1185">Reference proteome</keyword>
<evidence type="ECO:0000256" key="2">
    <source>
        <dbReference type="ARBA" id="ARBA00007358"/>
    </source>
</evidence>
<feature type="domain" description="Fe-containing alcohol dehydrogenase-like C-terminal" evidence="6">
    <location>
        <begin position="209"/>
        <end position="402"/>
    </location>
</feature>
<dbReference type="PANTHER" id="PTHR11496">
    <property type="entry name" value="ALCOHOL DEHYDROGENASE"/>
    <property type="match status" value="1"/>
</dbReference>
<proteinExistence type="inferred from homology"/>
<protein>
    <submittedName>
        <fullName evidence="7">Alcohol dehydrogenase</fullName>
    </submittedName>
</protein>
<dbReference type="Gene3D" id="3.40.50.1970">
    <property type="match status" value="1"/>
</dbReference>
<dbReference type="FunFam" id="1.20.1090.10:FF:000001">
    <property type="entry name" value="Aldehyde-alcohol dehydrogenase"/>
    <property type="match status" value="1"/>
</dbReference>
<gene>
    <name evidence="7" type="ORF">MYMAC_005424</name>
</gene>
<comment type="cofactor">
    <cofactor evidence="1">
        <name>Fe cation</name>
        <dbReference type="ChEBI" id="CHEBI:24875"/>
    </cofactor>
</comment>
<dbReference type="PROSITE" id="PS00913">
    <property type="entry name" value="ADH_IRON_1"/>
    <property type="match status" value="1"/>
</dbReference>
<dbReference type="InterPro" id="IPR039697">
    <property type="entry name" value="Alcohol_dehydrogenase_Fe"/>
</dbReference>
<dbReference type="AlphaFoldDB" id="A0A250K1J9"/>
<name>A0A250K1J9_9BACT</name>
<accession>A0A250K1J9</accession>
<dbReference type="Gene3D" id="1.20.1090.10">
    <property type="entry name" value="Dehydroquinate synthase-like - alpha domain"/>
    <property type="match status" value="1"/>
</dbReference>
<evidence type="ECO:0000259" key="5">
    <source>
        <dbReference type="Pfam" id="PF00465"/>
    </source>
</evidence>
<dbReference type="CDD" id="cd14861">
    <property type="entry name" value="Fe-ADH-like"/>
    <property type="match status" value="1"/>
</dbReference>
<dbReference type="InterPro" id="IPR001670">
    <property type="entry name" value="ADH_Fe/GldA"/>
</dbReference>
<dbReference type="GO" id="GO:0004022">
    <property type="term" value="F:alcohol dehydrogenase (NAD+) activity"/>
    <property type="evidence" value="ECO:0007669"/>
    <property type="project" value="TreeGrafter"/>
</dbReference>
<dbReference type="SUPFAM" id="SSF56796">
    <property type="entry name" value="Dehydroquinate synthase-like"/>
    <property type="match status" value="1"/>
</dbReference>
<keyword evidence="3" id="KW-0560">Oxidoreductase</keyword>
<evidence type="ECO:0000256" key="1">
    <source>
        <dbReference type="ARBA" id="ARBA00001962"/>
    </source>
</evidence>
<dbReference type="EMBL" id="CP022203">
    <property type="protein sequence ID" value="ATB49770.1"/>
    <property type="molecule type" value="Genomic_DNA"/>
</dbReference>
<dbReference type="InterPro" id="IPR056798">
    <property type="entry name" value="ADH_Fe_C"/>
</dbReference>
<sequence>MSAKETAVMKPFDLPSEPRVTEMAWPTRIVFGAGALLRLPAQAQRLGVQRPLLVTDAGVVKAGLAARVVDVLKTAGLACEVFDRVEPNPTERDVFAGLEAYRSHACDGIVALGGGSALDAGKLIQLLTTHEPPLSRYDDAKGGDQYVRDDLPPLIAIPTTAGTGSEVGRSGVVTLEDTGRKTVIFSPHLLPRAAICDPELTLGLPPGVTAATGMDAFTHCLEAYLANGFHPLADAVAIDGIHRVGRSLETAVRDGKDLAARTDMMVAAMEGAMAFQKGLGACHALAHALTPVSNVHHGLANAIVLPVVMEFNRAVCTARLARVAVALGDTSLAREEVLAGNAIDRVRKLNAAVGIPSRLRDVGVQEKDLERIAEKAFQDASHQGNPRKVSQADLLAMAREAY</sequence>
<dbReference type="KEGG" id="mmas:MYMAC_005424"/>
<dbReference type="InterPro" id="IPR018211">
    <property type="entry name" value="ADH_Fe_CS"/>
</dbReference>
<evidence type="ECO:0000313" key="8">
    <source>
        <dbReference type="Proteomes" id="UP000217343"/>
    </source>
</evidence>
<dbReference type="GO" id="GO:0046872">
    <property type="term" value="F:metal ion binding"/>
    <property type="evidence" value="ECO:0007669"/>
    <property type="project" value="InterPro"/>
</dbReference>
<evidence type="ECO:0000313" key="7">
    <source>
        <dbReference type="EMBL" id="ATB49770.1"/>
    </source>
</evidence>
<organism evidence="7 8">
    <name type="scientific">Corallococcus macrosporus DSM 14697</name>
    <dbReference type="NCBI Taxonomy" id="1189310"/>
    <lineage>
        <taxon>Bacteria</taxon>
        <taxon>Pseudomonadati</taxon>
        <taxon>Myxococcota</taxon>
        <taxon>Myxococcia</taxon>
        <taxon>Myxococcales</taxon>
        <taxon>Cystobacterineae</taxon>
        <taxon>Myxococcaceae</taxon>
        <taxon>Corallococcus</taxon>
    </lineage>
</organism>
<dbReference type="FunFam" id="3.40.50.1970:FF:000003">
    <property type="entry name" value="Alcohol dehydrogenase, iron-containing"/>
    <property type="match status" value="1"/>
</dbReference>
<evidence type="ECO:0000256" key="3">
    <source>
        <dbReference type="ARBA" id="ARBA00023002"/>
    </source>
</evidence>
<evidence type="ECO:0000256" key="4">
    <source>
        <dbReference type="ARBA" id="ARBA00023027"/>
    </source>
</evidence>
<keyword evidence="4" id="KW-0520">NAD</keyword>
<dbReference type="Proteomes" id="UP000217343">
    <property type="component" value="Chromosome"/>
</dbReference>
<dbReference type="Pfam" id="PF00465">
    <property type="entry name" value="Fe-ADH"/>
    <property type="match status" value="1"/>
</dbReference>
<feature type="domain" description="Alcohol dehydrogenase iron-type/glycerol dehydrogenase GldA" evidence="5">
    <location>
        <begin position="26"/>
        <end position="198"/>
    </location>
</feature>
<reference evidence="7 8" key="1">
    <citation type="submission" date="2017-06" db="EMBL/GenBank/DDBJ databases">
        <title>Sequencing and comparative analysis of myxobacterial genomes.</title>
        <authorList>
            <person name="Rupp O."/>
            <person name="Goesmann A."/>
            <person name="Sogaard-Andersen L."/>
        </authorList>
    </citation>
    <scope>NUCLEOTIDE SEQUENCE [LARGE SCALE GENOMIC DNA]</scope>
    <source>
        <strain evidence="7 8">DSM 14697</strain>
    </source>
</reference>
<dbReference type="Pfam" id="PF25137">
    <property type="entry name" value="ADH_Fe_C"/>
    <property type="match status" value="1"/>
</dbReference>
<evidence type="ECO:0000259" key="6">
    <source>
        <dbReference type="Pfam" id="PF25137"/>
    </source>
</evidence>
<dbReference type="PANTHER" id="PTHR11496:SF102">
    <property type="entry name" value="ALCOHOL DEHYDROGENASE 4"/>
    <property type="match status" value="1"/>
</dbReference>